<comment type="caution">
    <text evidence="1">The sequence shown here is derived from an EMBL/GenBank/DDBJ whole genome shotgun (WGS) entry which is preliminary data.</text>
</comment>
<dbReference type="RefSeq" id="WP_379282639.1">
    <property type="nucleotide sequence ID" value="NZ_JBHUGF010000010.1"/>
</dbReference>
<keyword evidence="2" id="KW-1185">Reference proteome</keyword>
<dbReference type="Proteomes" id="UP001597403">
    <property type="component" value="Unassembled WGS sequence"/>
</dbReference>
<reference evidence="2" key="1">
    <citation type="journal article" date="2019" name="Int. J. Syst. Evol. Microbiol.">
        <title>The Global Catalogue of Microorganisms (GCM) 10K type strain sequencing project: providing services to taxonomists for standard genome sequencing and annotation.</title>
        <authorList>
            <consortium name="The Broad Institute Genomics Platform"/>
            <consortium name="The Broad Institute Genome Sequencing Center for Infectious Disease"/>
            <person name="Wu L."/>
            <person name="Ma J."/>
        </authorList>
    </citation>
    <scope>NUCLEOTIDE SEQUENCE [LARGE SCALE GENOMIC DNA]</scope>
    <source>
        <strain evidence="2">CGMCC 1.15067</strain>
    </source>
</reference>
<name>A0ABW4USI5_9BACL</name>
<proteinExistence type="predicted"/>
<accession>A0ABW4USI5</accession>
<evidence type="ECO:0000313" key="1">
    <source>
        <dbReference type="EMBL" id="MFD1989385.1"/>
    </source>
</evidence>
<protein>
    <submittedName>
        <fullName evidence="1">Uncharacterized protein</fullName>
    </submittedName>
</protein>
<dbReference type="EMBL" id="JBHUGF010000010">
    <property type="protein sequence ID" value="MFD1989385.1"/>
    <property type="molecule type" value="Genomic_DNA"/>
</dbReference>
<gene>
    <name evidence="1" type="ORF">ACFSGI_05405</name>
</gene>
<evidence type="ECO:0000313" key="2">
    <source>
        <dbReference type="Proteomes" id="UP001597403"/>
    </source>
</evidence>
<organism evidence="1 2">
    <name type="scientific">Paenibacillus nicotianae</name>
    <dbReference type="NCBI Taxonomy" id="1526551"/>
    <lineage>
        <taxon>Bacteria</taxon>
        <taxon>Bacillati</taxon>
        <taxon>Bacillota</taxon>
        <taxon>Bacilli</taxon>
        <taxon>Bacillales</taxon>
        <taxon>Paenibacillaceae</taxon>
        <taxon>Paenibacillus</taxon>
    </lineage>
</organism>
<sequence length="40" mass="4603">MMRKRFVINGEFNTAGKESFLSSLLRIDILIDCWAVDICP</sequence>